<proteinExistence type="predicted"/>
<evidence type="ECO:0000313" key="1">
    <source>
        <dbReference type="EMBL" id="KAK7482298.1"/>
    </source>
</evidence>
<sequence>MSSILQANILPDPHRTFSKPNVLLNRRLPNLTRLSLSTPSRKEDDGSPAVLTVCNVGHSNKSLLPNLLLAVAIRLKVWTGTGQISRSVEHGSLAKAQRLRSAQHRCRGLF</sequence>
<protein>
    <submittedName>
        <fullName evidence="1">Uncharacterized protein</fullName>
    </submittedName>
</protein>
<accession>A0ABD0K5D1</accession>
<name>A0ABD0K5D1_9CAEN</name>
<dbReference type="EMBL" id="JACVVK020000247">
    <property type="protein sequence ID" value="KAK7482298.1"/>
    <property type="molecule type" value="Genomic_DNA"/>
</dbReference>
<evidence type="ECO:0000313" key="2">
    <source>
        <dbReference type="Proteomes" id="UP001519460"/>
    </source>
</evidence>
<keyword evidence="2" id="KW-1185">Reference proteome</keyword>
<dbReference type="Proteomes" id="UP001519460">
    <property type="component" value="Unassembled WGS sequence"/>
</dbReference>
<comment type="caution">
    <text evidence="1">The sequence shown here is derived from an EMBL/GenBank/DDBJ whole genome shotgun (WGS) entry which is preliminary data.</text>
</comment>
<dbReference type="AlphaFoldDB" id="A0ABD0K5D1"/>
<reference evidence="1 2" key="1">
    <citation type="journal article" date="2023" name="Sci. Data">
        <title>Genome assembly of the Korean intertidal mud-creeper Batillaria attramentaria.</title>
        <authorList>
            <person name="Patra A.K."/>
            <person name="Ho P.T."/>
            <person name="Jun S."/>
            <person name="Lee S.J."/>
            <person name="Kim Y."/>
            <person name="Won Y.J."/>
        </authorList>
    </citation>
    <scope>NUCLEOTIDE SEQUENCE [LARGE SCALE GENOMIC DNA]</scope>
    <source>
        <strain evidence="1">Wonlab-2016</strain>
    </source>
</reference>
<gene>
    <name evidence="1" type="ORF">BaRGS_00026426</name>
</gene>
<organism evidence="1 2">
    <name type="scientific">Batillaria attramentaria</name>
    <dbReference type="NCBI Taxonomy" id="370345"/>
    <lineage>
        <taxon>Eukaryota</taxon>
        <taxon>Metazoa</taxon>
        <taxon>Spiralia</taxon>
        <taxon>Lophotrochozoa</taxon>
        <taxon>Mollusca</taxon>
        <taxon>Gastropoda</taxon>
        <taxon>Caenogastropoda</taxon>
        <taxon>Sorbeoconcha</taxon>
        <taxon>Cerithioidea</taxon>
        <taxon>Batillariidae</taxon>
        <taxon>Batillaria</taxon>
    </lineage>
</organism>